<dbReference type="InterPro" id="IPR029063">
    <property type="entry name" value="SAM-dependent_MTases_sf"/>
</dbReference>
<keyword evidence="1" id="KW-0963">Cytoplasm</keyword>
<sequence length="204" mass="21546">MVSRETSAQVEAIFGDRLPLVERYAQWLADEGVVRGLLGPREVDRIWDRHILNSALVSEFIPPGATVADLGSGAGLPGIPLALARPDLSVTLVEPLLRRMTFLTEVLADLQSLATEPLTVELIRSRAEELHGKATFDVVTARALAPLERLVGWAAPLLGSGGQLVALKGSSAGEEIEQAAAALAKAGLSARLEISESITVVIAS</sequence>
<dbReference type="AlphaFoldDB" id="A0A6J6ID16"/>
<dbReference type="EMBL" id="CAEZVF010000084">
    <property type="protein sequence ID" value="CAB4622353.1"/>
    <property type="molecule type" value="Genomic_DNA"/>
</dbReference>
<evidence type="ECO:0000256" key="1">
    <source>
        <dbReference type="ARBA" id="ARBA00022490"/>
    </source>
</evidence>
<dbReference type="NCBIfam" id="TIGR00138">
    <property type="entry name" value="rsmG_gidB"/>
    <property type="match status" value="1"/>
</dbReference>
<dbReference type="Pfam" id="PF02527">
    <property type="entry name" value="GidB"/>
    <property type="match status" value="1"/>
</dbReference>
<dbReference type="InterPro" id="IPR003682">
    <property type="entry name" value="rRNA_ssu_MeTfrase_G"/>
</dbReference>
<evidence type="ECO:0000256" key="2">
    <source>
        <dbReference type="ARBA" id="ARBA00022552"/>
    </source>
</evidence>
<dbReference type="GO" id="GO:0070043">
    <property type="term" value="F:rRNA (guanine-N7-)-methyltransferase activity"/>
    <property type="evidence" value="ECO:0007669"/>
    <property type="project" value="TreeGrafter"/>
</dbReference>
<keyword evidence="3" id="KW-0808">Transferase</keyword>
<organism evidence="4">
    <name type="scientific">freshwater metagenome</name>
    <dbReference type="NCBI Taxonomy" id="449393"/>
    <lineage>
        <taxon>unclassified sequences</taxon>
        <taxon>metagenomes</taxon>
        <taxon>ecological metagenomes</taxon>
    </lineage>
</organism>
<protein>
    <submittedName>
        <fullName evidence="4">Unannotated protein</fullName>
    </submittedName>
</protein>
<evidence type="ECO:0000256" key="3">
    <source>
        <dbReference type="ARBA" id="ARBA00022679"/>
    </source>
</evidence>
<dbReference type="SUPFAM" id="SSF53335">
    <property type="entry name" value="S-adenosyl-L-methionine-dependent methyltransferases"/>
    <property type="match status" value="1"/>
</dbReference>
<evidence type="ECO:0000313" key="4">
    <source>
        <dbReference type="EMBL" id="CAB4622353.1"/>
    </source>
</evidence>
<reference evidence="4" key="1">
    <citation type="submission" date="2020-05" db="EMBL/GenBank/DDBJ databases">
        <authorList>
            <person name="Chiriac C."/>
            <person name="Salcher M."/>
            <person name="Ghai R."/>
            <person name="Kavagutti S V."/>
        </authorList>
    </citation>
    <scope>NUCLEOTIDE SEQUENCE</scope>
</reference>
<dbReference type="Gene3D" id="3.40.50.150">
    <property type="entry name" value="Vaccinia Virus protein VP39"/>
    <property type="match status" value="1"/>
</dbReference>
<dbReference type="PANTHER" id="PTHR31760:SF0">
    <property type="entry name" value="S-ADENOSYL-L-METHIONINE-DEPENDENT METHYLTRANSFERASES SUPERFAMILY PROTEIN"/>
    <property type="match status" value="1"/>
</dbReference>
<dbReference type="PANTHER" id="PTHR31760">
    <property type="entry name" value="S-ADENOSYL-L-METHIONINE-DEPENDENT METHYLTRANSFERASES SUPERFAMILY PROTEIN"/>
    <property type="match status" value="1"/>
</dbReference>
<dbReference type="GO" id="GO:0005829">
    <property type="term" value="C:cytosol"/>
    <property type="evidence" value="ECO:0007669"/>
    <property type="project" value="TreeGrafter"/>
</dbReference>
<accession>A0A6J6ID16</accession>
<dbReference type="CDD" id="cd02440">
    <property type="entry name" value="AdoMet_MTases"/>
    <property type="match status" value="1"/>
</dbReference>
<dbReference type="HAMAP" id="MF_00074">
    <property type="entry name" value="16SrRNA_methyltr_G"/>
    <property type="match status" value="1"/>
</dbReference>
<gene>
    <name evidence="4" type="ORF">UFOPK1939_00653</name>
</gene>
<name>A0A6J6ID16_9ZZZZ</name>
<keyword evidence="2" id="KW-0698">rRNA processing</keyword>
<proteinExistence type="inferred from homology"/>